<dbReference type="Gene3D" id="3.40.33.10">
    <property type="entry name" value="CAP"/>
    <property type="match status" value="1"/>
</dbReference>
<dbReference type="EMBL" id="JPFU01000002">
    <property type="protein sequence ID" value="KEQ38690.1"/>
    <property type="molecule type" value="Genomic_DNA"/>
</dbReference>
<feature type="repeat" description="Cell wall-binding" evidence="2">
    <location>
        <begin position="301"/>
        <end position="320"/>
    </location>
</feature>
<sequence length="400" mass="43870">MKKIVFASALALALTLAGAVLTTDVFANDRLVATQSINGKNENVLTSEVLKPSSGNVLVGIKGEFLTPNKQAILDAINKIRKEAADEGLVDKYVPIKWSTDLEKTAFVRATEVSVALKPERLSTKEIWTAFPSSNSIRGEALDVNYEGFLKAIENWHAEKANYVAKKKGGTSKEFTGYYEVLVNSKFTYVGLAAFKNAASSQQVATISLALGDDASSEELAGGYGSAIQYTEVTASNLSTVKSKATVVEKSLKDFRTSTSSQSGWVSSNGKWYFYESGDVKTGWVKTGGKWYYLNDLGVMQTGFVEVDGTWYFLDNSGAMFTGWGTDGSRWFYFDGSGAMKTGWYKENDTWYYLDQSGIMKTGWFKVGQYWYYAYGSGALAVNTTTPDGYKVNGNGEWVN</sequence>
<protein>
    <submittedName>
        <fullName evidence="5">Choline binding A domain protein</fullName>
    </submittedName>
</protein>
<dbReference type="Pfam" id="PF01473">
    <property type="entry name" value="Choline_bind_1"/>
    <property type="match status" value="3"/>
</dbReference>
<dbReference type="Gene3D" id="2.10.270.10">
    <property type="entry name" value="Cholin Binding"/>
    <property type="match status" value="1"/>
</dbReference>
<proteinExistence type="predicted"/>
<dbReference type="SUPFAM" id="SSF69360">
    <property type="entry name" value="Cell wall binding repeat"/>
    <property type="match status" value="1"/>
</dbReference>
<evidence type="ECO:0000256" key="2">
    <source>
        <dbReference type="PROSITE-ProRule" id="PRU00591"/>
    </source>
</evidence>
<accession>A0A081Q6W7</accession>
<dbReference type="InterPro" id="IPR018337">
    <property type="entry name" value="Cell_wall/Cho-bd_repeat"/>
</dbReference>
<evidence type="ECO:0000259" key="4">
    <source>
        <dbReference type="Pfam" id="PF00188"/>
    </source>
</evidence>
<evidence type="ECO:0000313" key="6">
    <source>
        <dbReference type="Proteomes" id="UP000028090"/>
    </source>
</evidence>
<evidence type="ECO:0000256" key="1">
    <source>
        <dbReference type="ARBA" id="ARBA00022737"/>
    </source>
</evidence>
<keyword evidence="3" id="KW-0732">Signal</keyword>
<reference evidence="5 6" key="1">
    <citation type="submission" date="2014-05" db="EMBL/GenBank/DDBJ databases">
        <authorList>
            <person name="Daugherty S.C."/>
            <person name="Tallon L.J."/>
            <person name="Sadzewicz L."/>
            <person name="Kilian M."/>
            <person name="Tettelin H."/>
        </authorList>
    </citation>
    <scope>NUCLEOTIDE SEQUENCE [LARGE SCALE GENOMIC DNA]</scope>
    <source>
        <strain evidence="5 6">SK629</strain>
    </source>
</reference>
<dbReference type="PROSITE" id="PS51170">
    <property type="entry name" value="CW"/>
    <property type="match status" value="4"/>
</dbReference>
<feature type="chain" id="PRO_5001762418" evidence="3">
    <location>
        <begin position="28"/>
        <end position="400"/>
    </location>
</feature>
<name>A0A081Q6W7_STRMT</name>
<feature type="signal peptide" evidence="3">
    <location>
        <begin position="1"/>
        <end position="27"/>
    </location>
</feature>
<feature type="domain" description="SCP" evidence="4">
    <location>
        <begin position="74"/>
        <end position="201"/>
    </location>
</feature>
<dbReference type="OrthoDB" id="9783944at2"/>
<organism evidence="5 6">
    <name type="scientific">Streptococcus mitis</name>
    <dbReference type="NCBI Taxonomy" id="28037"/>
    <lineage>
        <taxon>Bacteria</taxon>
        <taxon>Bacillati</taxon>
        <taxon>Bacillota</taxon>
        <taxon>Bacilli</taxon>
        <taxon>Lactobacillales</taxon>
        <taxon>Streptococcaceae</taxon>
        <taxon>Streptococcus</taxon>
        <taxon>Streptococcus mitis group</taxon>
    </lineage>
</organism>
<gene>
    <name evidence="5" type="primary">cbpA</name>
    <name evidence="5" type="ORF">SK629_0095</name>
</gene>
<dbReference type="InterPro" id="IPR014044">
    <property type="entry name" value="CAP_dom"/>
</dbReference>
<feature type="repeat" description="Cell wall-binding" evidence="2">
    <location>
        <begin position="341"/>
        <end position="360"/>
    </location>
</feature>
<dbReference type="Proteomes" id="UP000028090">
    <property type="component" value="Unassembled WGS sequence"/>
</dbReference>
<evidence type="ECO:0000256" key="3">
    <source>
        <dbReference type="SAM" id="SignalP"/>
    </source>
</evidence>
<dbReference type="AlphaFoldDB" id="A0A081Q6W7"/>
<keyword evidence="1" id="KW-0677">Repeat</keyword>
<dbReference type="Pfam" id="PF00188">
    <property type="entry name" value="CAP"/>
    <property type="match status" value="1"/>
</dbReference>
<evidence type="ECO:0000313" key="5">
    <source>
        <dbReference type="EMBL" id="KEQ38690.1"/>
    </source>
</evidence>
<feature type="repeat" description="Cell wall-binding" evidence="2">
    <location>
        <begin position="321"/>
        <end position="340"/>
    </location>
</feature>
<comment type="caution">
    <text evidence="5">The sequence shown here is derived from an EMBL/GenBank/DDBJ whole genome shotgun (WGS) entry which is preliminary data.</text>
</comment>
<dbReference type="InterPro" id="IPR035940">
    <property type="entry name" value="CAP_sf"/>
</dbReference>
<dbReference type="SUPFAM" id="SSF55797">
    <property type="entry name" value="PR-1-like"/>
    <property type="match status" value="1"/>
</dbReference>
<feature type="repeat" description="Cell wall-binding" evidence="2">
    <location>
        <begin position="281"/>
        <end position="300"/>
    </location>
</feature>
<dbReference type="PATRIC" id="fig|28037.95.peg.86"/>
<dbReference type="Pfam" id="PF19127">
    <property type="entry name" value="Choline_bind_3"/>
    <property type="match status" value="1"/>
</dbReference>